<organism evidence="5 6">
    <name type="scientific">Neomoorella stamsii</name>
    <dbReference type="NCBI Taxonomy" id="1266720"/>
    <lineage>
        <taxon>Bacteria</taxon>
        <taxon>Bacillati</taxon>
        <taxon>Bacillota</taxon>
        <taxon>Clostridia</taxon>
        <taxon>Neomoorellales</taxon>
        <taxon>Neomoorellaceae</taxon>
        <taxon>Neomoorella</taxon>
    </lineage>
</organism>
<dbReference type="InterPro" id="IPR004107">
    <property type="entry name" value="Integrase_SAM-like_N"/>
</dbReference>
<proteinExistence type="inferred from homology"/>
<feature type="domain" description="Core-binding (CB)" evidence="4">
    <location>
        <begin position="1"/>
        <end position="86"/>
    </location>
</feature>
<reference evidence="5 6" key="1">
    <citation type="submission" date="2018-03" db="EMBL/GenBank/DDBJ databases">
        <title>Genome sequence of Moorella stamsii DSM 26217.</title>
        <authorList>
            <person name="Poehlein A."/>
            <person name="Daniel R."/>
        </authorList>
    </citation>
    <scope>NUCLEOTIDE SEQUENCE [LARGE SCALE GENOMIC DNA]</scope>
    <source>
        <strain evidence="6">DSM 26217</strain>
    </source>
</reference>
<dbReference type="Pfam" id="PF02899">
    <property type="entry name" value="Phage_int_SAM_1"/>
    <property type="match status" value="1"/>
</dbReference>
<keyword evidence="6" id="KW-1185">Reference proteome</keyword>
<dbReference type="RefSeq" id="WP_054935375.1">
    <property type="nucleotide sequence ID" value="NZ_PVXL01000049.1"/>
</dbReference>
<dbReference type="InterPro" id="IPR044068">
    <property type="entry name" value="CB"/>
</dbReference>
<comment type="caution">
    <text evidence="5">The sequence shown here is derived from an EMBL/GenBank/DDBJ whole genome shotgun (WGS) entry which is preliminary data.</text>
</comment>
<evidence type="ECO:0000256" key="2">
    <source>
        <dbReference type="ARBA" id="ARBA00023125"/>
    </source>
</evidence>
<dbReference type="SUPFAM" id="SSF47823">
    <property type="entry name" value="lambda integrase-like, N-terminal domain"/>
    <property type="match status" value="1"/>
</dbReference>
<dbReference type="Proteomes" id="UP000239430">
    <property type="component" value="Unassembled WGS sequence"/>
</dbReference>
<name>A0A9X7J1E8_9FIRM</name>
<dbReference type="GO" id="GO:0015074">
    <property type="term" value="P:DNA integration"/>
    <property type="evidence" value="ECO:0007669"/>
    <property type="project" value="InterPro"/>
</dbReference>
<sequence length="93" mass="10955">MTEALSRYFFYLKETDSSHHTVTGYRKDLQAFARWYGETCGEEPEPEKITSIDLREYQSWMRNVRPQTQHGQPQMKALKSWLGHARLDSTADD</sequence>
<evidence type="ECO:0000313" key="6">
    <source>
        <dbReference type="Proteomes" id="UP000239430"/>
    </source>
</evidence>
<dbReference type="AlphaFoldDB" id="A0A9X7J1E8"/>
<evidence type="ECO:0000256" key="3">
    <source>
        <dbReference type="PROSITE-ProRule" id="PRU01248"/>
    </source>
</evidence>
<evidence type="ECO:0000259" key="4">
    <source>
        <dbReference type="PROSITE" id="PS51900"/>
    </source>
</evidence>
<comment type="similarity">
    <text evidence="1">Belongs to the 'phage' integrase family.</text>
</comment>
<dbReference type="GO" id="GO:0003677">
    <property type="term" value="F:DNA binding"/>
    <property type="evidence" value="ECO:0007669"/>
    <property type="project" value="UniProtKB-UniRule"/>
</dbReference>
<protein>
    <submittedName>
        <fullName evidence="5">Site-specific tyrosine recombinase XerC</fullName>
    </submittedName>
</protein>
<evidence type="ECO:0000313" key="5">
    <source>
        <dbReference type="EMBL" id="PRR71849.1"/>
    </source>
</evidence>
<dbReference type="InterPro" id="IPR010998">
    <property type="entry name" value="Integrase_recombinase_N"/>
</dbReference>
<accession>A0A9X7J1E8</accession>
<gene>
    <name evidence="5" type="ORF">MOST_21750</name>
</gene>
<dbReference type="EMBL" id="PVXL01000049">
    <property type="protein sequence ID" value="PRR71849.1"/>
    <property type="molecule type" value="Genomic_DNA"/>
</dbReference>
<keyword evidence="2 3" id="KW-0238">DNA-binding</keyword>
<dbReference type="PROSITE" id="PS51900">
    <property type="entry name" value="CB"/>
    <property type="match status" value="1"/>
</dbReference>
<evidence type="ECO:0000256" key="1">
    <source>
        <dbReference type="ARBA" id="ARBA00008857"/>
    </source>
</evidence>
<dbReference type="Gene3D" id="1.10.150.130">
    <property type="match status" value="1"/>
</dbReference>